<feature type="region of interest" description="Disordered" evidence="1">
    <location>
        <begin position="1"/>
        <end position="46"/>
    </location>
</feature>
<feature type="non-terminal residue" evidence="2">
    <location>
        <position position="67"/>
    </location>
</feature>
<name>G0U4Y0_TRYVY</name>
<dbReference type="EMBL" id="HE573026">
    <property type="protein sequence ID" value="CCC52495.1"/>
    <property type="molecule type" value="Genomic_DNA"/>
</dbReference>
<dbReference type="AlphaFoldDB" id="G0U4Y0"/>
<sequence>MEMGHTHAGGSQQGGEDDGCNGGEESQDRVQPVNVRDLLPNAGPTAEPVVVGLIAQARLGEGIDLRA</sequence>
<evidence type="ECO:0000313" key="2">
    <source>
        <dbReference type="EMBL" id="CCC52495.1"/>
    </source>
</evidence>
<proteinExistence type="predicted"/>
<protein>
    <submittedName>
        <fullName evidence="2">Putative TFIID-like protein</fullName>
    </submittedName>
</protein>
<reference evidence="2" key="1">
    <citation type="journal article" date="2012" name="Proc. Natl. Acad. Sci. U.S.A.">
        <title>Antigenic diversity is generated by distinct evolutionary mechanisms in African trypanosome species.</title>
        <authorList>
            <person name="Jackson A.P."/>
            <person name="Berry A."/>
            <person name="Aslett M."/>
            <person name="Allison H.C."/>
            <person name="Burton P."/>
            <person name="Vavrova-Anderson J."/>
            <person name="Brown R."/>
            <person name="Browne H."/>
            <person name="Corton N."/>
            <person name="Hauser H."/>
            <person name="Gamble J."/>
            <person name="Gilderthorp R."/>
            <person name="Marcello L."/>
            <person name="McQuillan J."/>
            <person name="Otto T.D."/>
            <person name="Quail M.A."/>
            <person name="Sanders M.J."/>
            <person name="van Tonder A."/>
            <person name="Ginger M.L."/>
            <person name="Field M.C."/>
            <person name="Barry J.D."/>
            <person name="Hertz-Fowler C."/>
            <person name="Berriman M."/>
        </authorList>
    </citation>
    <scope>NUCLEOTIDE SEQUENCE</scope>
    <source>
        <strain evidence="2">Y486</strain>
    </source>
</reference>
<organism evidence="2">
    <name type="scientific">Trypanosoma vivax (strain Y486)</name>
    <dbReference type="NCBI Taxonomy" id="1055687"/>
    <lineage>
        <taxon>Eukaryota</taxon>
        <taxon>Discoba</taxon>
        <taxon>Euglenozoa</taxon>
        <taxon>Kinetoplastea</taxon>
        <taxon>Metakinetoplastina</taxon>
        <taxon>Trypanosomatida</taxon>
        <taxon>Trypanosomatidae</taxon>
        <taxon>Trypanosoma</taxon>
        <taxon>Duttonella</taxon>
    </lineage>
</organism>
<evidence type="ECO:0000256" key="1">
    <source>
        <dbReference type="SAM" id="MobiDB-lite"/>
    </source>
</evidence>
<dbReference type="VEuPathDB" id="TriTrypDB:TvY486_1015370"/>
<accession>G0U4Y0</accession>
<gene>
    <name evidence="2" type="ORF">TVY486_1015370</name>
</gene>